<feature type="domain" description="RIC1 C-terminal alpha solenoid region" evidence="4">
    <location>
        <begin position="784"/>
        <end position="952"/>
    </location>
</feature>
<dbReference type="Pfam" id="PF07064">
    <property type="entry name" value="RIC1"/>
    <property type="match status" value="1"/>
</dbReference>
<dbReference type="AlphaFoldDB" id="A0A8H3HWS5"/>
<feature type="region of interest" description="Disordered" evidence="3">
    <location>
        <begin position="12"/>
        <end position="41"/>
    </location>
</feature>
<dbReference type="SUPFAM" id="SSF69322">
    <property type="entry name" value="Tricorn protease domain 2"/>
    <property type="match status" value="1"/>
</dbReference>
<organism evidence="5 6">
    <name type="scientific">Gomphillus americanus</name>
    <dbReference type="NCBI Taxonomy" id="1940652"/>
    <lineage>
        <taxon>Eukaryota</taxon>
        <taxon>Fungi</taxon>
        <taxon>Dikarya</taxon>
        <taxon>Ascomycota</taxon>
        <taxon>Pezizomycotina</taxon>
        <taxon>Lecanoromycetes</taxon>
        <taxon>OSLEUM clade</taxon>
        <taxon>Ostropomycetidae</taxon>
        <taxon>Ostropales</taxon>
        <taxon>Graphidaceae</taxon>
        <taxon>Gomphilloideae</taxon>
        <taxon>Gomphillus</taxon>
    </lineage>
</organism>
<dbReference type="InterPro" id="IPR036322">
    <property type="entry name" value="WD40_repeat_dom_sf"/>
</dbReference>
<dbReference type="EMBL" id="CAJPDQ010000002">
    <property type="protein sequence ID" value="CAF9905647.1"/>
    <property type="molecule type" value="Genomic_DNA"/>
</dbReference>
<keyword evidence="2" id="KW-0472">Membrane</keyword>
<dbReference type="InterPro" id="IPR015943">
    <property type="entry name" value="WD40/YVTN_repeat-like_dom_sf"/>
</dbReference>
<evidence type="ECO:0000256" key="2">
    <source>
        <dbReference type="ARBA" id="ARBA00023136"/>
    </source>
</evidence>
<dbReference type="GO" id="GO:0042147">
    <property type="term" value="P:retrograde transport, endosome to Golgi"/>
    <property type="evidence" value="ECO:0007669"/>
    <property type="project" value="TreeGrafter"/>
</dbReference>
<dbReference type="PANTHER" id="PTHR22746:SF10">
    <property type="entry name" value="GUANINE NUCLEOTIDE EXCHANGE FACTOR SUBUNIT RIC1"/>
    <property type="match status" value="1"/>
</dbReference>
<evidence type="ECO:0000313" key="5">
    <source>
        <dbReference type="EMBL" id="CAF9905647.1"/>
    </source>
</evidence>
<dbReference type="InterPro" id="IPR009771">
    <property type="entry name" value="RIC1_C"/>
</dbReference>
<proteinExistence type="predicted"/>
<dbReference type="GO" id="GO:0000139">
    <property type="term" value="C:Golgi membrane"/>
    <property type="evidence" value="ECO:0007669"/>
    <property type="project" value="TreeGrafter"/>
</dbReference>
<comment type="subcellular location">
    <subcellularLocation>
        <location evidence="1">Membrane</location>
    </subcellularLocation>
</comment>
<dbReference type="OrthoDB" id="67540at2759"/>
<protein>
    <recommendedName>
        <fullName evidence="4">RIC1 C-terminal alpha solenoid region domain-containing protein</fullName>
    </recommendedName>
</protein>
<dbReference type="GO" id="GO:0005829">
    <property type="term" value="C:cytosol"/>
    <property type="evidence" value="ECO:0007669"/>
    <property type="project" value="TreeGrafter"/>
</dbReference>
<dbReference type="Gene3D" id="2.130.10.10">
    <property type="entry name" value="YVTN repeat-like/Quinoprotein amine dehydrogenase"/>
    <property type="match status" value="1"/>
</dbReference>
<dbReference type="InterPro" id="IPR040096">
    <property type="entry name" value="Ric1"/>
</dbReference>
<accession>A0A8H3HWS5</accession>
<dbReference type="GO" id="GO:0006886">
    <property type="term" value="P:intracellular protein transport"/>
    <property type="evidence" value="ECO:0007669"/>
    <property type="project" value="InterPro"/>
</dbReference>
<name>A0A8H3HWS5_9LECA</name>
<keyword evidence="6" id="KW-1185">Reference proteome</keyword>
<evidence type="ECO:0000256" key="3">
    <source>
        <dbReference type="SAM" id="MobiDB-lite"/>
    </source>
</evidence>
<gene>
    <name evidence="5" type="ORF">GOMPHAMPRED_003304</name>
</gene>
<sequence>MYWPLGTPRVYIAPQRPKSHSDDEESSPQEQEPGSTTITGLQTSRNGAIFATITATTLSIWQVSPVTLIAIAERSKVSLKNYGHNVRVLLRPDCSIAAVQTSSGFLVTYNVTFDEHSRVYQQIRTDDNVKKLSSISKFAVEEARYGQREIHIRFRMVIKVDAGIEKAIALEDDLIVATKKPAAVQCIKWVPDDNSNQTTTEILSRLPWVNKKSRVVELVYDRAMSLFVWILSDGKAYAVQKITKESQRVEGQGKFFKGYEFHNPENDLAQATKAAINARFSLLAIGCANGDVVVYAARDYAGSLPLSHRLIPPASLSTTGNINFLAYSPDGYCLFVGYEHGWVTWSVYGRPGGHSFTATPSISKDNDEKWILGVQEGAWISAGSEIILTTPNDDRLWVLEFAKSAITGCFGPANISRTLLHTASSVMIYNGHDIPDMTSLSADDSIWTHVQVPALFLMNQRPIRAAVISPDGRYIAVAGRRGLTHYSIYSGRWKTFDNLEAESSFIVRGGMCWHQHVLIAAVDTGDYDELRLYSRETALTESSMLHRERLSSPAVIISPAGEDSLLVYTYENYLYQYVINITVSGLQLVCVGQIGLHGIVRAPARVRAVTWYIPEHQLIDGDPSQDVIHASVLFLVDAKLVLLQPTTDESGSLKYDMRIIANEVEFFNFTRDQIALRNQTRTIPSIPDSDEQKAVARDLLDSLWYFNGQQAMCWPDVQDLFKAAAEEGSRELPEAIHILIDFYPLSISLNKAVIVGLEPELVQRRDIQFAYYRFSIRNQLFLPPILHRYLSNADAPSALSLCHHYQTLPYFSHALEVLLHTILDEEVDTQPPPEQALLPSVLSFLSSFPDYLNILVQCTRKTEVRSWRTLFRTLPPPQELFEESLQKGLLKTAGGYLIVLHTFEELPPGSEQCIRLLHKASKAGDWELCKELARFLMALDESGDTLREAMRALQIEPPPTPVVEVGARPFMDGKGE</sequence>
<dbReference type="PANTHER" id="PTHR22746">
    <property type="entry name" value="RAB6A-GEF COMPLEX PARTNER PROTEIN 1"/>
    <property type="match status" value="1"/>
</dbReference>
<comment type="caution">
    <text evidence="5">The sequence shown here is derived from an EMBL/GenBank/DDBJ whole genome shotgun (WGS) entry which is preliminary data.</text>
</comment>
<dbReference type="SUPFAM" id="SSF50978">
    <property type="entry name" value="WD40 repeat-like"/>
    <property type="match status" value="1"/>
</dbReference>
<dbReference type="Pfam" id="PF25440">
    <property type="entry name" value="Beta-prop_RIC1_2nd"/>
    <property type="match status" value="1"/>
</dbReference>
<evidence type="ECO:0000256" key="1">
    <source>
        <dbReference type="ARBA" id="ARBA00004370"/>
    </source>
</evidence>
<evidence type="ECO:0000313" key="6">
    <source>
        <dbReference type="Proteomes" id="UP000664169"/>
    </source>
</evidence>
<evidence type="ECO:0000259" key="4">
    <source>
        <dbReference type="Pfam" id="PF07064"/>
    </source>
</evidence>
<dbReference type="Proteomes" id="UP000664169">
    <property type="component" value="Unassembled WGS sequence"/>
</dbReference>
<reference evidence="5" key="1">
    <citation type="submission" date="2021-03" db="EMBL/GenBank/DDBJ databases">
        <authorList>
            <person name="Tagirdzhanova G."/>
        </authorList>
    </citation>
    <scope>NUCLEOTIDE SEQUENCE</scope>
</reference>
<dbReference type="GO" id="GO:0034066">
    <property type="term" value="C:Ric1-Rgp1 guanyl-nucleotide exchange factor complex"/>
    <property type="evidence" value="ECO:0007669"/>
    <property type="project" value="InterPro"/>
</dbReference>